<dbReference type="SUPFAM" id="SSF51430">
    <property type="entry name" value="NAD(P)-linked oxidoreductase"/>
    <property type="match status" value="1"/>
</dbReference>
<organism evidence="2 3">
    <name type="scientific">Sphingomonas oligophenolica</name>
    <dbReference type="NCBI Taxonomy" id="301154"/>
    <lineage>
        <taxon>Bacteria</taxon>
        <taxon>Pseudomonadati</taxon>
        <taxon>Pseudomonadota</taxon>
        <taxon>Alphaproteobacteria</taxon>
        <taxon>Sphingomonadales</taxon>
        <taxon>Sphingomonadaceae</taxon>
        <taxon>Sphingomonas</taxon>
    </lineage>
</organism>
<comment type="caution">
    <text evidence="2">The sequence shown here is derived from an EMBL/GenBank/DDBJ whole genome shotgun (WGS) entry which is preliminary data.</text>
</comment>
<name>A0ABU9YB57_9SPHN</name>
<dbReference type="InterPro" id="IPR036812">
    <property type="entry name" value="NAD(P)_OxRdtase_dom_sf"/>
</dbReference>
<dbReference type="InterPro" id="IPR023210">
    <property type="entry name" value="NADP_OxRdtase_dom"/>
</dbReference>
<dbReference type="PANTHER" id="PTHR43364">
    <property type="entry name" value="NADH-SPECIFIC METHYLGLYOXAL REDUCTASE-RELATED"/>
    <property type="match status" value="1"/>
</dbReference>
<dbReference type="Proteomes" id="UP001419910">
    <property type="component" value="Unassembled WGS sequence"/>
</dbReference>
<evidence type="ECO:0000313" key="3">
    <source>
        <dbReference type="Proteomes" id="UP001419910"/>
    </source>
</evidence>
<accession>A0ABU9YB57</accession>
<gene>
    <name evidence="2" type="ORF">ABC974_25700</name>
</gene>
<dbReference type="RefSeq" id="WP_343892302.1">
    <property type="nucleotide sequence ID" value="NZ_BAAAEH010000057.1"/>
</dbReference>
<dbReference type="CDD" id="cd19081">
    <property type="entry name" value="AKR_AKR9C1"/>
    <property type="match status" value="1"/>
</dbReference>
<dbReference type="EMBL" id="JBDIME010000037">
    <property type="protein sequence ID" value="MEN2793045.1"/>
    <property type="molecule type" value="Genomic_DNA"/>
</dbReference>
<dbReference type="Gene3D" id="3.20.20.100">
    <property type="entry name" value="NADP-dependent oxidoreductase domain"/>
    <property type="match status" value="1"/>
</dbReference>
<evidence type="ECO:0000313" key="2">
    <source>
        <dbReference type="EMBL" id="MEN2793045.1"/>
    </source>
</evidence>
<dbReference type="Pfam" id="PF00248">
    <property type="entry name" value="Aldo_ket_red"/>
    <property type="match status" value="1"/>
</dbReference>
<reference evidence="2 3" key="1">
    <citation type="submission" date="2024-05" db="EMBL/GenBank/DDBJ databases">
        <authorList>
            <person name="Liu Q."/>
            <person name="Xin Y.-H."/>
        </authorList>
    </citation>
    <scope>NUCLEOTIDE SEQUENCE [LARGE SCALE GENOMIC DNA]</scope>
    <source>
        <strain evidence="2 3">CGMCC 1.10181</strain>
    </source>
</reference>
<evidence type="ECO:0000259" key="1">
    <source>
        <dbReference type="Pfam" id="PF00248"/>
    </source>
</evidence>
<proteinExistence type="predicted"/>
<protein>
    <submittedName>
        <fullName evidence="2">Aldo/keto reductase</fullName>
    </submittedName>
</protein>
<dbReference type="PANTHER" id="PTHR43364:SF6">
    <property type="entry name" value="OXIDOREDUCTASE-RELATED"/>
    <property type="match status" value="1"/>
</dbReference>
<dbReference type="InterPro" id="IPR050523">
    <property type="entry name" value="AKR_Detox_Biosynth"/>
</dbReference>
<feature type="domain" description="NADP-dependent oxidoreductase" evidence="1">
    <location>
        <begin position="16"/>
        <end position="315"/>
    </location>
</feature>
<keyword evidence="3" id="KW-1185">Reference proteome</keyword>
<sequence>MIRRPLGRSDIAIAPLMLGGNVFGWTADREASFAVLDRFVDAGLNAIDTADVYSSWAPGNVGGESETVIGEWLSQRGGRDRVVIATKVGSAPTPANGPWLLSADHIVRSVEGSLARLRTDYIDLYQAHGDDTNTPLDETLEALDRLIRTGKVRAVGASHFTPDRLANAHEVSRERSLVRFDTMQPRYSLVARSEFEGDLQTLCVREQIGVLCYGVLAKGFLTGKYRSQADIDGKVYADFLRPNMNERGHGIVRALEMVADVHRTTVAAVAIAWVVAQPGVTAAIAAVDTTQQLDELVGAVELSLAPAEINALDGASRVASPAGVP</sequence>